<gene>
    <name evidence="2" type="primary">Acey_s0001.g356</name>
    <name evidence="2" type="ORF">Y032_0001g356</name>
</gene>
<sequence>MRPRAGPPRLCSRKIFCTTRVHIRGFQLHFFRRQGGGSEWCKDFFGRACRINASSMFIPLFPVIKLSIFLFFYKLSIPL</sequence>
<keyword evidence="1" id="KW-0472">Membrane</keyword>
<organism evidence="2 3">
    <name type="scientific">Ancylostoma ceylanicum</name>
    <dbReference type="NCBI Taxonomy" id="53326"/>
    <lineage>
        <taxon>Eukaryota</taxon>
        <taxon>Metazoa</taxon>
        <taxon>Ecdysozoa</taxon>
        <taxon>Nematoda</taxon>
        <taxon>Chromadorea</taxon>
        <taxon>Rhabditida</taxon>
        <taxon>Rhabditina</taxon>
        <taxon>Rhabditomorpha</taxon>
        <taxon>Strongyloidea</taxon>
        <taxon>Ancylostomatidae</taxon>
        <taxon>Ancylostomatinae</taxon>
        <taxon>Ancylostoma</taxon>
    </lineage>
</organism>
<dbReference type="Proteomes" id="UP000024635">
    <property type="component" value="Unassembled WGS sequence"/>
</dbReference>
<protein>
    <submittedName>
        <fullName evidence="2">Uncharacterized protein</fullName>
    </submittedName>
</protein>
<dbReference type="AlphaFoldDB" id="A0A016W3Z1"/>
<evidence type="ECO:0000256" key="1">
    <source>
        <dbReference type="SAM" id="Phobius"/>
    </source>
</evidence>
<name>A0A016W3Z1_9BILA</name>
<feature type="transmembrane region" description="Helical" evidence="1">
    <location>
        <begin position="56"/>
        <end position="73"/>
    </location>
</feature>
<accession>A0A016W3Z1</accession>
<keyword evidence="1" id="KW-1133">Transmembrane helix</keyword>
<keyword evidence="3" id="KW-1185">Reference proteome</keyword>
<dbReference type="EMBL" id="JARK01001337">
    <property type="protein sequence ID" value="EYC34316.1"/>
    <property type="molecule type" value="Genomic_DNA"/>
</dbReference>
<reference evidence="3" key="1">
    <citation type="journal article" date="2015" name="Nat. Genet.">
        <title>The genome and transcriptome of the zoonotic hookworm Ancylostoma ceylanicum identify infection-specific gene families.</title>
        <authorList>
            <person name="Schwarz E.M."/>
            <person name="Hu Y."/>
            <person name="Antoshechkin I."/>
            <person name="Miller M.M."/>
            <person name="Sternberg P.W."/>
            <person name="Aroian R.V."/>
        </authorList>
    </citation>
    <scope>NUCLEOTIDE SEQUENCE</scope>
    <source>
        <strain evidence="3">HY135</strain>
    </source>
</reference>
<evidence type="ECO:0000313" key="3">
    <source>
        <dbReference type="Proteomes" id="UP000024635"/>
    </source>
</evidence>
<comment type="caution">
    <text evidence="2">The sequence shown here is derived from an EMBL/GenBank/DDBJ whole genome shotgun (WGS) entry which is preliminary data.</text>
</comment>
<keyword evidence="1" id="KW-0812">Transmembrane</keyword>
<proteinExistence type="predicted"/>
<evidence type="ECO:0000313" key="2">
    <source>
        <dbReference type="EMBL" id="EYC34316.1"/>
    </source>
</evidence>